<name>A0A545ARY2_9ACTN</name>
<keyword evidence="8" id="KW-0804">Transcription</keyword>
<dbReference type="PANTHER" id="PTHR37461:SF1">
    <property type="entry name" value="ANTI-SIGMA-K FACTOR RSKA"/>
    <property type="match status" value="1"/>
</dbReference>
<feature type="domain" description="Putative zinc-finger" evidence="12">
    <location>
        <begin position="11"/>
        <end position="40"/>
    </location>
</feature>
<evidence type="ECO:0000256" key="1">
    <source>
        <dbReference type="ARBA" id="ARBA00004167"/>
    </source>
</evidence>
<dbReference type="OrthoDB" id="153510at2"/>
<evidence type="ECO:0000256" key="4">
    <source>
        <dbReference type="ARBA" id="ARBA00022692"/>
    </source>
</evidence>
<dbReference type="PANTHER" id="PTHR37461">
    <property type="entry name" value="ANTI-SIGMA-K FACTOR RSKA"/>
    <property type="match status" value="1"/>
</dbReference>
<dbReference type="RefSeq" id="WP_142705588.1">
    <property type="nucleotide sequence ID" value="NZ_VIRS01000010.1"/>
</dbReference>
<evidence type="ECO:0000313" key="14">
    <source>
        <dbReference type="Proteomes" id="UP000317982"/>
    </source>
</evidence>
<dbReference type="AlphaFoldDB" id="A0A545ARY2"/>
<dbReference type="Gene3D" id="1.10.10.1320">
    <property type="entry name" value="Anti-sigma factor, zinc-finger domain"/>
    <property type="match status" value="1"/>
</dbReference>
<dbReference type="Pfam" id="PF13490">
    <property type="entry name" value="zf-HC2"/>
    <property type="match status" value="1"/>
</dbReference>
<evidence type="ECO:0000256" key="2">
    <source>
        <dbReference type="ARBA" id="ARBA00004236"/>
    </source>
</evidence>
<dbReference type="InParanoid" id="A0A545ARY2"/>
<feature type="domain" description="Anti-sigma K factor RskA C-terminal" evidence="11">
    <location>
        <begin position="99"/>
        <end position="238"/>
    </location>
</feature>
<comment type="caution">
    <text evidence="13">The sequence shown here is derived from an EMBL/GenBank/DDBJ whole genome shotgun (WGS) entry which is preliminary data.</text>
</comment>
<keyword evidence="5" id="KW-1133">Transmembrane helix</keyword>
<evidence type="ECO:0000256" key="9">
    <source>
        <dbReference type="ARBA" id="ARBA00029829"/>
    </source>
</evidence>
<evidence type="ECO:0000256" key="6">
    <source>
        <dbReference type="ARBA" id="ARBA00023015"/>
    </source>
</evidence>
<dbReference type="InterPro" id="IPR051474">
    <property type="entry name" value="Anti-sigma-K/W_factor"/>
</dbReference>
<keyword evidence="4" id="KW-0812">Transmembrane</keyword>
<keyword evidence="6" id="KW-0805">Transcription regulation</keyword>
<dbReference type="EMBL" id="VIRS01000010">
    <property type="protein sequence ID" value="TQS44098.1"/>
    <property type="molecule type" value="Genomic_DNA"/>
</dbReference>
<accession>A0A545ARY2</accession>
<keyword evidence="14" id="KW-1185">Reference proteome</keyword>
<reference evidence="13 14" key="1">
    <citation type="submission" date="2019-07" db="EMBL/GenBank/DDBJ databases">
        <title>Cryptosporangium phraense sp. nov., isolated from plant litter.</title>
        <authorList>
            <person name="Suriyachadkun C."/>
        </authorList>
    </citation>
    <scope>NUCLEOTIDE SEQUENCE [LARGE SCALE GENOMIC DNA]</scope>
    <source>
        <strain evidence="13 14">A-T 5661</strain>
    </source>
</reference>
<sequence length="247" mass="25780">MTSNLNGHLDQLLGVYALNALDDVERATVERHLRICPTCADEAAELVATTARLGSAERATPPADLRGRVLASARRTPQQHGRPAARANPAAARWRRGLVAGAAAVVLGGSVGGTWWAQQDRIADEHARVVAAEQENATMRAVLAAADARLRVAPDVPSGRLTAVYSPSQRTAVVTFGGLGDVPADRTYQLWRLAGGTPESLGALPVGSREGTLVVRDLGATDRVAVSVERAGGSRTPSNVFAAVAMA</sequence>
<evidence type="ECO:0000256" key="5">
    <source>
        <dbReference type="ARBA" id="ARBA00022989"/>
    </source>
</evidence>
<evidence type="ECO:0000313" key="13">
    <source>
        <dbReference type="EMBL" id="TQS44098.1"/>
    </source>
</evidence>
<dbReference type="GO" id="GO:0016989">
    <property type="term" value="F:sigma factor antagonist activity"/>
    <property type="evidence" value="ECO:0007669"/>
    <property type="project" value="TreeGrafter"/>
</dbReference>
<dbReference type="Pfam" id="PF10099">
    <property type="entry name" value="RskA_C"/>
    <property type="match status" value="1"/>
</dbReference>
<comment type="subcellular location">
    <subcellularLocation>
        <location evidence="2">Cell membrane</location>
    </subcellularLocation>
    <subcellularLocation>
        <location evidence="1">Membrane</location>
        <topology evidence="1">Single-pass membrane protein</topology>
    </subcellularLocation>
</comment>
<gene>
    <name evidence="13" type="ORF">FL583_16790</name>
</gene>
<dbReference type="GO" id="GO:0006417">
    <property type="term" value="P:regulation of translation"/>
    <property type="evidence" value="ECO:0007669"/>
    <property type="project" value="TreeGrafter"/>
</dbReference>
<keyword evidence="7" id="KW-0472">Membrane</keyword>
<dbReference type="InterPro" id="IPR027383">
    <property type="entry name" value="Znf_put"/>
</dbReference>
<protein>
    <recommendedName>
        <fullName evidence="10">Regulator of SigK</fullName>
    </recommendedName>
    <alternativeName>
        <fullName evidence="9">Sigma-K anti-sigma factor RskA</fullName>
    </alternativeName>
</protein>
<dbReference type="Proteomes" id="UP000317982">
    <property type="component" value="Unassembled WGS sequence"/>
</dbReference>
<evidence type="ECO:0000256" key="10">
    <source>
        <dbReference type="ARBA" id="ARBA00030803"/>
    </source>
</evidence>
<evidence type="ECO:0000256" key="3">
    <source>
        <dbReference type="ARBA" id="ARBA00022475"/>
    </source>
</evidence>
<evidence type="ECO:0000256" key="8">
    <source>
        <dbReference type="ARBA" id="ARBA00023163"/>
    </source>
</evidence>
<keyword evidence="3" id="KW-1003">Cell membrane</keyword>
<dbReference type="GO" id="GO:0005886">
    <property type="term" value="C:plasma membrane"/>
    <property type="evidence" value="ECO:0007669"/>
    <property type="project" value="UniProtKB-SubCell"/>
</dbReference>
<proteinExistence type="predicted"/>
<dbReference type="InterPro" id="IPR018764">
    <property type="entry name" value="RskA_C"/>
</dbReference>
<evidence type="ECO:0000259" key="12">
    <source>
        <dbReference type="Pfam" id="PF13490"/>
    </source>
</evidence>
<evidence type="ECO:0000256" key="7">
    <source>
        <dbReference type="ARBA" id="ARBA00023136"/>
    </source>
</evidence>
<evidence type="ECO:0000259" key="11">
    <source>
        <dbReference type="Pfam" id="PF10099"/>
    </source>
</evidence>
<organism evidence="13 14">
    <name type="scientific">Cryptosporangium phraense</name>
    <dbReference type="NCBI Taxonomy" id="2593070"/>
    <lineage>
        <taxon>Bacteria</taxon>
        <taxon>Bacillati</taxon>
        <taxon>Actinomycetota</taxon>
        <taxon>Actinomycetes</taxon>
        <taxon>Cryptosporangiales</taxon>
        <taxon>Cryptosporangiaceae</taxon>
        <taxon>Cryptosporangium</taxon>
    </lineage>
</organism>
<dbReference type="InterPro" id="IPR041916">
    <property type="entry name" value="Anti_sigma_zinc_sf"/>
</dbReference>